<accession>A0A840PA36</accession>
<evidence type="ECO:0000256" key="1">
    <source>
        <dbReference type="SAM" id="Phobius"/>
    </source>
</evidence>
<keyword evidence="1" id="KW-1133">Transmembrane helix</keyword>
<keyword evidence="3" id="KW-1185">Reference proteome</keyword>
<dbReference type="Proteomes" id="UP000578449">
    <property type="component" value="Unassembled WGS sequence"/>
</dbReference>
<dbReference type="PANTHER" id="PTHR42305">
    <property type="entry name" value="MEMBRANE PROTEIN RV1733C-RELATED"/>
    <property type="match status" value="1"/>
</dbReference>
<organism evidence="2 3">
    <name type="scientific">Thermocatellispora tengchongensis</name>
    <dbReference type="NCBI Taxonomy" id="1073253"/>
    <lineage>
        <taxon>Bacteria</taxon>
        <taxon>Bacillati</taxon>
        <taxon>Actinomycetota</taxon>
        <taxon>Actinomycetes</taxon>
        <taxon>Streptosporangiales</taxon>
        <taxon>Streptosporangiaceae</taxon>
        <taxon>Thermocatellispora</taxon>
    </lineage>
</organism>
<dbReference type="RefSeq" id="WP_185051206.1">
    <property type="nucleotide sequence ID" value="NZ_BAABIX010000040.1"/>
</dbReference>
<evidence type="ECO:0000313" key="3">
    <source>
        <dbReference type="Proteomes" id="UP000578449"/>
    </source>
</evidence>
<keyword evidence="1" id="KW-0472">Membrane</keyword>
<reference evidence="2 3" key="1">
    <citation type="submission" date="2020-08" db="EMBL/GenBank/DDBJ databases">
        <title>Genomic Encyclopedia of Type Strains, Phase IV (KMG-IV): sequencing the most valuable type-strain genomes for metagenomic binning, comparative biology and taxonomic classification.</title>
        <authorList>
            <person name="Goeker M."/>
        </authorList>
    </citation>
    <scope>NUCLEOTIDE SEQUENCE [LARGE SCALE GENOMIC DNA]</scope>
    <source>
        <strain evidence="2 3">DSM 45615</strain>
    </source>
</reference>
<feature type="transmembrane region" description="Helical" evidence="1">
    <location>
        <begin position="146"/>
        <end position="168"/>
    </location>
</feature>
<proteinExistence type="predicted"/>
<sequence>MNRPLRWWRRYRLDGNPLRRRWDRLETAALLAMAALVLLAAWPAAALGGAAYASGVRAEREERAGRVRTAATLIEDAPAFTPGTPDGLPAQITARARWYTPDGRAVIGSVTVPPRATAGSEVSLWLDREGKRTAPPRTRAETEFKAAATGAVCWMAAATGLVAALCLFRRRLDRRRYADWDAAWIRACDRWRRPRPI</sequence>
<keyword evidence="1" id="KW-0812">Transmembrane</keyword>
<dbReference type="AlphaFoldDB" id="A0A840PA36"/>
<dbReference type="InterPro" id="IPR039708">
    <property type="entry name" value="MT1774/Rv1733c-like"/>
</dbReference>
<evidence type="ECO:0000313" key="2">
    <source>
        <dbReference type="EMBL" id="MBB5134280.1"/>
    </source>
</evidence>
<dbReference type="EMBL" id="JACHGN010000008">
    <property type="protein sequence ID" value="MBB5134280.1"/>
    <property type="molecule type" value="Genomic_DNA"/>
</dbReference>
<comment type="caution">
    <text evidence="2">The sequence shown here is derived from an EMBL/GenBank/DDBJ whole genome shotgun (WGS) entry which is preliminary data.</text>
</comment>
<name>A0A840PA36_9ACTN</name>
<gene>
    <name evidence="2" type="ORF">HNP84_004012</name>
</gene>
<protein>
    <submittedName>
        <fullName evidence="2">Uncharacterized protein</fullName>
    </submittedName>
</protein>
<dbReference type="PANTHER" id="PTHR42305:SF1">
    <property type="entry name" value="MEMBRANE PROTEIN RV1733C-RELATED"/>
    <property type="match status" value="1"/>
</dbReference>